<keyword evidence="3" id="KW-0238">DNA-binding</keyword>
<evidence type="ECO:0000256" key="4">
    <source>
        <dbReference type="ARBA" id="ARBA00023163"/>
    </source>
</evidence>
<dbReference type="Gene3D" id="1.10.10.10">
    <property type="entry name" value="Winged helix-like DNA-binding domain superfamily/Winged helix DNA-binding domain"/>
    <property type="match status" value="1"/>
</dbReference>
<comment type="similarity">
    <text evidence="1">Belongs to the LysR transcriptional regulatory family.</text>
</comment>
<feature type="domain" description="HTH lysR-type" evidence="5">
    <location>
        <begin position="1"/>
        <end position="62"/>
    </location>
</feature>
<dbReference type="SUPFAM" id="SSF46785">
    <property type="entry name" value="Winged helix' DNA-binding domain"/>
    <property type="match status" value="1"/>
</dbReference>
<evidence type="ECO:0000259" key="5">
    <source>
        <dbReference type="PROSITE" id="PS50931"/>
    </source>
</evidence>
<name>A0A1E2VEA8_9GAMM</name>
<dbReference type="InterPro" id="IPR000847">
    <property type="entry name" value="LysR_HTH_N"/>
</dbReference>
<dbReference type="FunFam" id="1.10.10.10:FF:000001">
    <property type="entry name" value="LysR family transcriptional regulator"/>
    <property type="match status" value="1"/>
</dbReference>
<dbReference type="Gene3D" id="3.40.190.290">
    <property type="match status" value="1"/>
</dbReference>
<dbReference type="OrthoDB" id="9815676at2"/>
<dbReference type="GO" id="GO:0006351">
    <property type="term" value="P:DNA-templated transcription"/>
    <property type="evidence" value="ECO:0007669"/>
    <property type="project" value="TreeGrafter"/>
</dbReference>
<sequence>MTSIAYAEHLPVFIAVARAGSFSAVATRRGIAPSSVMRSIDALEAALSMRLFARSTRGLALTDAGELLLERAPSLLDELVDLRAEITALSGEPRGVLRVACLPTFGRHHVLPLLSTLLEQYPALRIELELSERLTDPVRERLDGVIRIGPLSDSRLYAQRLGTQCWSICASPSYLHCRGYPTTLAELAAHRLIDKRHDPAEQCWRGLAAAGFIPEITDNQVFACDDFEAQLLAALAGIGLIYLPTWVTGHAVSSGQLVTVFADPAAREDDIYLLRALSRPPAKLAVFFQALSSVLKRF</sequence>
<dbReference type="STRING" id="197479.BFW38_09280"/>
<reference evidence="6 7" key="1">
    <citation type="submission" date="2016-08" db="EMBL/GenBank/DDBJ databases">
        <authorList>
            <person name="Seilhamer J.J."/>
        </authorList>
    </citation>
    <scope>NUCLEOTIDE SEQUENCE [LARGE SCALE GENOMIC DNA]</scope>
    <source>
        <strain evidence="6 7">PH27A</strain>
    </source>
</reference>
<dbReference type="GO" id="GO:0043565">
    <property type="term" value="F:sequence-specific DNA binding"/>
    <property type="evidence" value="ECO:0007669"/>
    <property type="project" value="TreeGrafter"/>
</dbReference>
<dbReference type="InterPro" id="IPR036388">
    <property type="entry name" value="WH-like_DNA-bd_sf"/>
</dbReference>
<dbReference type="AlphaFoldDB" id="A0A1E2VEA8"/>
<protein>
    <submittedName>
        <fullName evidence="6">LysR family transcriptional regulator</fullName>
    </submittedName>
</protein>
<evidence type="ECO:0000313" key="6">
    <source>
        <dbReference type="EMBL" id="ODC05329.1"/>
    </source>
</evidence>
<dbReference type="InterPro" id="IPR005119">
    <property type="entry name" value="LysR_subst-bd"/>
</dbReference>
<dbReference type="CDD" id="cd08422">
    <property type="entry name" value="PBP2_CrgA_like"/>
    <property type="match status" value="1"/>
</dbReference>
<evidence type="ECO:0000256" key="3">
    <source>
        <dbReference type="ARBA" id="ARBA00023125"/>
    </source>
</evidence>
<dbReference type="SUPFAM" id="SSF53850">
    <property type="entry name" value="Periplasmic binding protein-like II"/>
    <property type="match status" value="1"/>
</dbReference>
<dbReference type="Proteomes" id="UP000094291">
    <property type="component" value="Unassembled WGS sequence"/>
</dbReference>
<keyword evidence="2" id="KW-0805">Transcription regulation</keyword>
<proteinExistence type="inferred from homology"/>
<dbReference type="Pfam" id="PF00126">
    <property type="entry name" value="HTH_1"/>
    <property type="match status" value="1"/>
</dbReference>
<dbReference type="PANTHER" id="PTHR30537">
    <property type="entry name" value="HTH-TYPE TRANSCRIPTIONAL REGULATOR"/>
    <property type="match status" value="1"/>
</dbReference>
<keyword evidence="4" id="KW-0804">Transcription</keyword>
<gene>
    <name evidence="6" type="ORF">BFW38_09280</name>
</gene>
<dbReference type="PANTHER" id="PTHR30537:SF5">
    <property type="entry name" value="HTH-TYPE TRANSCRIPTIONAL ACTIVATOR TTDR-RELATED"/>
    <property type="match status" value="1"/>
</dbReference>
<dbReference type="Pfam" id="PF03466">
    <property type="entry name" value="LysR_substrate"/>
    <property type="match status" value="1"/>
</dbReference>
<dbReference type="InterPro" id="IPR036390">
    <property type="entry name" value="WH_DNA-bd_sf"/>
</dbReference>
<evidence type="ECO:0000313" key="7">
    <source>
        <dbReference type="Proteomes" id="UP000094291"/>
    </source>
</evidence>
<accession>A0A1E2VEA8</accession>
<dbReference type="PROSITE" id="PS50931">
    <property type="entry name" value="HTH_LYSR"/>
    <property type="match status" value="1"/>
</dbReference>
<comment type="caution">
    <text evidence="6">The sequence shown here is derived from an EMBL/GenBank/DDBJ whole genome shotgun (WGS) entry which is preliminary data.</text>
</comment>
<organism evidence="6 7">
    <name type="scientific">Terasakiispira papahanaumokuakeensis</name>
    <dbReference type="NCBI Taxonomy" id="197479"/>
    <lineage>
        <taxon>Bacteria</taxon>
        <taxon>Pseudomonadati</taxon>
        <taxon>Pseudomonadota</taxon>
        <taxon>Gammaproteobacteria</taxon>
        <taxon>Oceanospirillales</taxon>
        <taxon>Terasakiispira</taxon>
    </lineage>
</organism>
<keyword evidence="7" id="KW-1185">Reference proteome</keyword>
<evidence type="ECO:0000256" key="1">
    <source>
        <dbReference type="ARBA" id="ARBA00009437"/>
    </source>
</evidence>
<evidence type="ECO:0000256" key="2">
    <source>
        <dbReference type="ARBA" id="ARBA00023015"/>
    </source>
</evidence>
<dbReference type="EMBL" id="MDTQ01000001">
    <property type="protein sequence ID" value="ODC05329.1"/>
    <property type="molecule type" value="Genomic_DNA"/>
</dbReference>
<dbReference type="InterPro" id="IPR058163">
    <property type="entry name" value="LysR-type_TF_proteobact-type"/>
</dbReference>
<dbReference type="GO" id="GO:0003700">
    <property type="term" value="F:DNA-binding transcription factor activity"/>
    <property type="evidence" value="ECO:0007669"/>
    <property type="project" value="InterPro"/>
</dbReference>